<gene>
    <name evidence="2" type="ORF">RND71_040416</name>
</gene>
<protein>
    <submittedName>
        <fullName evidence="2">Uncharacterized protein</fullName>
    </submittedName>
</protein>
<comment type="similarity">
    <text evidence="1">Belongs to the enoyl-CoA hydratase/isomerase family.</text>
</comment>
<comment type="caution">
    <text evidence="2">The sequence shown here is derived from an EMBL/GenBank/DDBJ whole genome shotgun (WGS) entry which is preliminary data.</text>
</comment>
<dbReference type="Proteomes" id="UP001291623">
    <property type="component" value="Unassembled WGS sequence"/>
</dbReference>
<dbReference type="InterPro" id="IPR029045">
    <property type="entry name" value="ClpP/crotonase-like_dom_sf"/>
</dbReference>
<dbReference type="PANTHER" id="PTHR43802:SF1">
    <property type="entry name" value="IP11341P-RELATED"/>
    <property type="match status" value="1"/>
</dbReference>
<evidence type="ECO:0000313" key="3">
    <source>
        <dbReference type="Proteomes" id="UP001291623"/>
    </source>
</evidence>
<dbReference type="AlphaFoldDB" id="A0AAE1QS50"/>
<dbReference type="PANTHER" id="PTHR43802">
    <property type="entry name" value="ENOYL-COA HYDRATASE"/>
    <property type="match status" value="1"/>
</dbReference>
<dbReference type="GO" id="GO:0005777">
    <property type="term" value="C:peroxisome"/>
    <property type="evidence" value="ECO:0007669"/>
    <property type="project" value="TreeGrafter"/>
</dbReference>
<proteinExistence type="inferred from homology"/>
<accession>A0AAE1QS50</accession>
<organism evidence="2 3">
    <name type="scientific">Anisodus tanguticus</name>
    <dbReference type="NCBI Taxonomy" id="243964"/>
    <lineage>
        <taxon>Eukaryota</taxon>
        <taxon>Viridiplantae</taxon>
        <taxon>Streptophyta</taxon>
        <taxon>Embryophyta</taxon>
        <taxon>Tracheophyta</taxon>
        <taxon>Spermatophyta</taxon>
        <taxon>Magnoliopsida</taxon>
        <taxon>eudicotyledons</taxon>
        <taxon>Gunneridae</taxon>
        <taxon>Pentapetalae</taxon>
        <taxon>asterids</taxon>
        <taxon>lamiids</taxon>
        <taxon>Solanales</taxon>
        <taxon>Solanaceae</taxon>
        <taxon>Solanoideae</taxon>
        <taxon>Hyoscyameae</taxon>
        <taxon>Anisodus</taxon>
    </lineage>
</organism>
<evidence type="ECO:0000313" key="2">
    <source>
        <dbReference type="EMBL" id="KAK4338954.1"/>
    </source>
</evidence>
<dbReference type="EMBL" id="JAVYJV010000023">
    <property type="protein sequence ID" value="KAK4338954.1"/>
    <property type="molecule type" value="Genomic_DNA"/>
</dbReference>
<keyword evidence="3" id="KW-1185">Reference proteome</keyword>
<evidence type="ECO:0000256" key="1">
    <source>
        <dbReference type="ARBA" id="ARBA00005254"/>
    </source>
</evidence>
<reference evidence="2" key="1">
    <citation type="submission" date="2023-12" db="EMBL/GenBank/DDBJ databases">
        <title>Genome assembly of Anisodus tanguticus.</title>
        <authorList>
            <person name="Wang Y.-J."/>
        </authorList>
    </citation>
    <scope>NUCLEOTIDE SEQUENCE</scope>
    <source>
        <strain evidence="2">KB-2021</strain>
        <tissue evidence="2">Leaf</tissue>
    </source>
</reference>
<dbReference type="Gene3D" id="3.90.226.10">
    <property type="entry name" value="2-enoyl-CoA Hydratase, Chain A, domain 1"/>
    <property type="match status" value="1"/>
</dbReference>
<dbReference type="SUPFAM" id="SSF52096">
    <property type="entry name" value="ClpP/crotonase"/>
    <property type="match status" value="1"/>
</dbReference>
<name>A0AAE1QS50_9SOLA</name>
<sequence>MVEFRKWRNCNVSLSSRKNVRHALSSSGEGKGVALSSSSSSNRIRSVFGIFPSWGLSQKLSRVIGPNRAREVSLTATLEMGSELLNKARQIAEAIIKNNQDLVLRYKAVINDGFKLDLTRALALEKSHYLQFKVLAEHGLFAMYLSEDLKNHILRSVPPHCPLHRHDLHDPFVKTLEYLVQTMEFLR</sequence>